<dbReference type="Proteomes" id="UP000002010">
    <property type="component" value="Chromosome"/>
</dbReference>
<reference evidence="1 2" key="1">
    <citation type="journal article" date="2009" name="PLoS Genet.">
        <title>The complete genome and proteome of Laribacter hongkongensis reveal potential mechanisms for adaptations to different temperatures and habitats.</title>
        <authorList>
            <person name="Woo P.C."/>
            <person name="Lau S.K."/>
            <person name="Tse H."/>
            <person name="Teng J.L."/>
            <person name="Curreem S.O."/>
            <person name="Tsang A.K."/>
            <person name="Fan R.Y."/>
            <person name="Wong G.K."/>
            <person name="Huang Y."/>
            <person name="Loman N.J."/>
            <person name="Snyder L.A."/>
            <person name="Cai J.J."/>
            <person name="Huang J.D."/>
            <person name="Mak W."/>
            <person name="Pallen M.J."/>
            <person name="Lok S."/>
            <person name="Yuen K.Y."/>
        </authorList>
    </citation>
    <scope>NUCLEOTIDE SEQUENCE [LARGE SCALE GENOMIC DNA]</scope>
    <source>
        <strain evidence="1 2">HLHK9</strain>
    </source>
</reference>
<organism evidence="1 2">
    <name type="scientific">Laribacter hongkongensis (strain HLHK9)</name>
    <dbReference type="NCBI Taxonomy" id="557598"/>
    <lineage>
        <taxon>Bacteria</taxon>
        <taxon>Pseudomonadati</taxon>
        <taxon>Pseudomonadota</taxon>
        <taxon>Betaproteobacteria</taxon>
        <taxon>Neisseriales</taxon>
        <taxon>Aquaspirillaceae</taxon>
        <taxon>Laribacter</taxon>
    </lineage>
</organism>
<evidence type="ECO:0000313" key="2">
    <source>
        <dbReference type="Proteomes" id="UP000002010"/>
    </source>
</evidence>
<sequence length="65" mass="7041">MLALFHGFFVCLLCVVSGLCCPKADPPNDPESGCIEGVSARNTGQLMDDLNACMHKQCQILICLR</sequence>
<keyword evidence="2" id="KW-1185">Reference proteome</keyword>
<dbReference type="EMBL" id="CP001154">
    <property type="protein sequence ID" value="ACO73851.1"/>
    <property type="molecule type" value="Genomic_DNA"/>
</dbReference>
<accession>C1D534</accession>
<evidence type="ECO:0000313" key="1">
    <source>
        <dbReference type="EMBL" id="ACO73851.1"/>
    </source>
</evidence>
<name>C1D534_LARHH</name>
<dbReference type="AlphaFoldDB" id="C1D534"/>
<protein>
    <submittedName>
        <fullName evidence="1">Uncharacterized protein</fullName>
    </submittedName>
</protein>
<dbReference type="HOGENOM" id="CLU_2844435_0_0_4"/>
<proteinExistence type="predicted"/>
<dbReference type="STRING" id="557598.LHK_00858"/>
<dbReference type="KEGG" id="lhk:LHK_00858"/>
<gene>
    <name evidence="1" type="ordered locus">LHK_00858</name>
</gene>